<comment type="similarity">
    <text evidence="1">Belongs to the short-chain dehydrogenases/reductases (SDR) family.</text>
</comment>
<dbReference type="FunFam" id="3.40.50.720:FF:000084">
    <property type="entry name" value="Short-chain dehydrogenase reductase"/>
    <property type="match status" value="1"/>
</dbReference>
<evidence type="ECO:0000256" key="2">
    <source>
        <dbReference type="ARBA" id="ARBA00023002"/>
    </source>
</evidence>
<dbReference type="SUPFAM" id="SSF51735">
    <property type="entry name" value="NAD(P)-binding Rossmann-fold domains"/>
    <property type="match status" value="1"/>
</dbReference>
<dbReference type="InterPro" id="IPR020904">
    <property type="entry name" value="Sc_DH/Rdtase_CS"/>
</dbReference>
<protein>
    <recommendedName>
        <fullName evidence="4">3-oxoacyl-[acyl-carrier-protein] reductase</fullName>
    </recommendedName>
</protein>
<dbReference type="AlphaFoldDB" id="A0A381NQ62"/>
<dbReference type="InterPro" id="IPR036291">
    <property type="entry name" value="NAD(P)-bd_dom_sf"/>
</dbReference>
<dbReference type="Pfam" id="PF13561">
    <property type="entry name" value="adh_short_C2"/>
    <property type="match status" value="1"/>
</dbReference>
<sequence length="236" mass="24431">MADAFRKDGAMVHVADVDGTADQPPGGGFTAADVSDPSDVDRLFDDVMAGLGGLDVLCANVGIAGPTGPVEELEASDWDRTMAVNVRSAFLCCRRAVPLLREAGGGSILLTASTAGITGYPMRSPYAASKYAVVGLGQTLAMEVGELGIRVNVICPGSVDGERMDGVIAAESAATGVPEANLRAGYEKQVSMRTFVEGRDIGAMAVFLTSPAARFVNGQTISVDGGLETLRNSWRT</sequence>
<accession>A0A381NQ62</accession>
<evidence type="ECO:0000256" key="1">
    <source>
        <dbReference type="ARBA" id="ARBA00006484"/>
    </source>
</evidence>
<dbReference type="EMBL" id="UINC01000516">
    <property type="protein sequence ID" value="SUZ56667.1"/>
    <property type="molecule type" value="Genomic_DNA"/>
</dbReference>
<dbReference type="CDD" id="cd05233">
    <property type="entry name" value="SDR_c"/>
    <property type="match status" value="1"/>
</dbReference>
<evidence type="ECO:0000313" key="3">
    <source>
        <dbReference type="EMBL" id="SUZ56667.1"/>
    </source>
</evidence>
<organism evidence="3">
    <name type="scientific">marine metagenome</name>
    <dbReference type="NCBI Taxonomy" id="408172"/>
    <lineage>
        <taxon>unclassified sequences</taxon>
        <taxon>metagenomes</taxon>
        <taxon>ecological metagenomes</taxon>
    </lineage>
</organism>
<dbReference type="GO" id="GO:0016491">
    <property type="term" value="F:oxidoreductase activity"/>
    <property type="evidence" value="ECO:0007669"/>
    <property type="project" value="UniProtKB-KW"/>
</dbReference>
<evidence type="ECO:0008006" key="4">
    <source>
        <dbReference type="Google" id="ProtNLM"/>
    </source>
</evidence>
<dbReference type="PANTHER" id="PTHR24321">
    <property type="entry name" value="DEHYDROGENASES, SHORT CHAIN"/>
    <property type="match status" value="1"/>
</dbReference>
<keyword evidence="2" id="KW-0560">Oxidoreductase</keyword>
<dbReference type="PRINTS" id="PR00081">
    <property type="entry name" value="GDHRDH"/>
</dbReference>
<dbReference type="Gene3D" id="3.40.50.720">
    <property type="entry name" value="NAD(P)-binding Rossmann-like Domain"/>
    <property type="match status" value="1"/>
</dbReference>
<dbReference type="InterPro" id="IPR002347">
    <property type="entry name" value="SDR_fam"/>
</dbReference>
<dbReference type="PRINTS" id="PR00080">
    <property type="entry name" value="SDRFAMILY"/>
</dbReference>
<proteinExistence type="inferred from homology"/>
<dbReference type="PANTHER" id="PTHR24321:SF8">
    <property type="entry name" value="ESTRADIOL 17-BETA-DEHYDROGENASE 8-RELATED"/>
    <property type="match status" value="1"/>
</dbReference>
<name>A0A381NQ62_9ZZZZ</name>
<gene>
    <name evidence="3" type="ORF">METZ01_LOCUS9521</name>
</gene>
<reference evidence="3" key="1">
    <citation type="submission" date="2018-05" db="EMBL/GenBank/DDBJ databases">
        <authorList>
            <person name="Lanie J.A."/>
            <person name="Ng W.-L."/>
            <person name="Kazmierczak K.M."/>
            <person name="Andrzejewski T.M."/>
            <person name="Davidsen T.M."/>
            <person name="Wayne K.J."/>
            <person name="Tettelin H."/>
            <person name="Glass J.I."/>
            <person name="Rusch D."/>
            <person name="Podicherti R."/>
            <person name="Tsui H.-C.T."/>
            <person name="Winkler M.E."/>
        </authorList>
    </citation>
    <scope>NUCLEOTIDE SEQUENCE</scope>
</reference>
<dbReference type="PROSITE" id="PS00061">
    <property type="entry name" value="ADH_SHORT"/>
    <property type="match status" value="1"/>
</dbReference>